<accession>A0A448XQM5</accession>
<sequence>MTKVCFIISIVSPTFLCGIFLSPILGPLQHDPVVGDCEDEDGDYDDSGVIARDENDIAIGTRKEISGKTLKTEEEDAADIEIELSIGVGDNSAEASCYAVTNEESVNCGGISSETSTSQATSLSPDIRLSHYGHSSGRRTLRPEIKADKINIPVVSLSGDAELQSRTLKVSVHCKSDAPICMYIQDEFAALNRE</sequence>
<dbReference type="AlphaFoldDB" id="A0A448XQM5"/>
<reference evidence="2" key="1">
    <citation type="submission" date="2018-11" db="EMBL/GenBank/DDBJ databases">
        <authorList>
            <consortium name="Pathogen Informatics"/>
        </authorList>
    </citation>
    <scope>NUCLEOTIDE SEQUENCE</scope>
</reference>
<evidence type="ECO:0000313" key="3">
    <source>
        <dbReference type="Proteomes" id="UP000784294"/>
    </source>
</evidence>
<evidence type="ECO:0000256" key="1">
    <source>
        <dbReference type="SAM" id="SignalP"/>
    </source>
</evidence>
<evidence type="ECO:0000313" key="2">
    <source>
        <dbReference type="EMBL" id="VEL42520.1"/>
    </source>
</evidence>
<gene>
    <name evidence="2" type="ORF">PXEA_LOCUS35960</name>
</gene>
<protein>
    <submittedName>
        <fullName evidence="2">Uncharacterized protein</fullName>
    </submittedName>
</protein>
<keyword evidence="3" id="KW-1185">Reference proteome</keyword>
<dbReference type="Proteomes" id="UP000784294">
    <property type="component" value="Unassembled WGS sequence"/>
</dbReference>
<feature type="signal peptide" evidence="1">
    <location>
        <begin position="1"/>
        <end position="16"/>
    </location>
</feature>
<keyword evidence="1" id="KW-0732">Signal</keyword>
<feature type="chain" id="PRO_5019061416" evidence="1">
    <location>
        <begin position="17"/>
        <end position="194"/>
    </location>
</feature>
<proteinExistence type="predicted"/>
<organism evidence="2 3">
    <name type="scientific">Protopolystoma xenopodis</name>
    <dbReference type="NCBI Taxonomy" id="117903"/>
    <lineage>
        <taxon>Eukaryota</taxon>
        <taxon>Metazoa</taxon>
        <taxon>Spiralia</taxon>
        <taxon>Lophotrochozoa</taxon>
        <taxon>Platyhelminthes</taxon>
        <taxon>Monogenea</taxon>
        <taxon>Polyopisthocotylea</taxon>
        <taxon>Polystomatidea</taxon>
        <taxon>Polystomatidae</taxon>
        <taxon>Protopolystoma</taxon>
    </lineage>
</organism>
<name>A0A448XQM5_9PLAT</name>
<comment type="caution">
    <text evidence="2">The sequence shown here is derived from an EMBL/GenBank/DDBJ whole genome shotgun (WGS) entry which is preliminary data.</text>
</comment>
<dbReference type="EMBL" id="CAAALY010274896">
    <property type="protein sequence ID" value="VEL42520.1"/>
    <property type="molecule type" value="Genomic_DNA"/>
</dbReference>